<dbReference type="Gene3D" id="3.40.50.300">
    <property type="entry name" value="P-loop containing nucleotide triphosphate hydrolases"/>
    <property type="match status" value="1"/>
</dbReference>
<dbReference type="RefSeq" id="WP_015150448.1">
    <property type="nucleotide sequence ID" value="NC_019693.1"/>
</dbReference>
<dbReference type="KEGG" id="oac:Oscil6304_4298"/>
<dbReference type="EMBL" id="CP003607">
    <property type="protein sequence ID" value="AFY83824.1"/>
    <property type="molecule type" value="Genomic_DNA"/>
</dbReference>
<dbReference type="STRING" id="56110.Oscil6304_4298"/>
<dbReference type="PANTHER" id="PTHR47691:SF3">
    <property type="entry name" value="HTH-TYPE TRANSCRIPTIONAL REGULATOR RV0890C-RELATED"/>
    <property type="match status" value="1"/>
</dbReference>
<accession>K9TPA7</accession>
<dbReference type="PATRIC" id="fig|56110.3.peg.5210"/>
<dbReference type="GO" id="GO:0043531">
    <property type="term" value="F:ADP binding"/>
    <property type="evidence" value="ECO:0007669"/>
    <property type="project" value="InterPro"/>
</dbReference>
<dbReference type="eggNOG" id="COG1672">
    <property type="taxonomic scope" value="Bacteria"/>
</dbReference>
<keyword evidence="3" id="KW-1185">Reference proteome</keyword>
<dbReference type="InterPro" id="IPR027417">
    <property type="entry name" value="P-loop_NTPase"/>
</dbReference>
<reference evidence="2 3" key="1">
    <citation type="submission" date="2012-06" db="EMBL/GenBank/DDBJ databases">
        <title>Finished chromosome of genome of Oscillatoria acuminata PCC 6304.</title>
        <authorList>
            <consortium name="US DOE Joint Genome Institute"/>
            <person name="Gugger M."/>
            <person name="Coursin T."/>
            <person name="Rippka R."/>
            <person name="Tandeau De Marsac N."/>
            <person name="Huntemann M."/>
            <person name="Wei C.-L."/>
            <person name="Han J."/>
            <person name="Detter J.C."/>
            <person name="Han C."/>
            <person name="Tapia R."/>
            <person name="Davenport K."/>
            <person name="Daligault H."/>
            <person name="Erkkila T."/>
            <person name="Gu W."/>
            <person name="Munk A.C.C."/>
            <person name="Teshima H."/>
            <person name="Xu Y."/>
            <person name="Chain P."/>
            <person name="Chen A."/>
            <person name="Krypides N."/>
            <person name="Mavromatis K."/>
            <person name="Markowitz V."/>
            <person name="Szeto E."/>
            <person name="Ivanova N."/>
            <person name="Mikhailova N."/>
            <person name="Ovchinnikova G."/>
            <person name="Pagani I."/>
            <person name="Pati A."/>
            <person name="Goodwin L."/>
            <person name="Peters L."/>
            <person name="Pitluck S."/>
            <person name="Woyke T."/>
            <person name="Kerfeld C."/>
        </authorList>
    </citation>
    <scope>NUCLEOTIDE SEQUENCE [LARGE SCALE GENOMIC DNA]</scope>
    <source>
        <strain evidence="2 3">PCC 6304</strain>
    </source>
</reference>
<organism evidence="2 3">
    <name type="scientific">Oscillatoria acuminata PCC 6304</name>
    <dbReference type="NCBI Taxonomy" id="56110"/>
    <lineage>
        <taxon>Bacteria</taxon>
        <taxon>Bacillati</taxon>
        <taxon>Cyanobacteriota</taxon>
        <taxon>Cyanophyceae</taxon>
        <taxon>Oscillatoriophycideae</taxon>
        <taxon>Oscillatoriales</taxon>
        <taxon>Oscillatoriaceae</taxon>
        <taxon>Oscillatoria</taxon>
    </lineage>
</organism>
<name>K9TPA7_9CYAN</name>
<dbReference type="SUPFAM" id="SSF52540">
    <property type="entry name" value="P-loop containing nucleoside triphosphate hydrolases"/>
    <property type="match status" value="1"/>
</dbReference>
<dbReference type="InParanoid" id="K9TPA7"/>
<dbReference type="Proteomes" id="UP000010367">
    <property type="component" value="Chromosome"/>
</dbReference>
<dbReference type="PANTHER" id="PTHR47691">
    <property type="entry name" value="REGULATOR-RELATED"/>
    <property type="match status" value="1"/>
</dbReference>
<evidence type="ECO:0000313" key="2">
    <source>
        <dbReference type="EMBL" id="AFY83824.1"/>
    </source>
</evidence>
<dbReference type="AlphaFoldDB" id="K9TPA7"/>
<gene>
    <name evidence="2" type="ORF">Oscil6304_4298</name>
</gene>
<protein>
    <submittedName>
        <fullName evidence="2">NB-ARC domain-containing protein</fullName>
    </submittedName>
</protein>
<feature type="domain" description="NB-ARC" evidence="1">
    <location>
        <begin position="139"/>
        <end position="244"/>
    </location>
</feature>
<dbReference type="InterPro" id="IPR002182">
    <property type="entry name" value="NB-ARC"/>
</dbReference>
<evidence type="ECO:0000259" key="1">
    <source>
        <dbReference type="Pfam" id="PF00931"/>
    </source>
</evidence>
<proteinExistence type="predicted"/>
<evidence type="ECO:0000313" key="3">
    <source>
        <dbReference type="Proteomes" id="UP000010367"/>
    </source>
</evidence>
<dbReference type="Pfam" id="PF00931">
    <property type="entry name" value="NB-ARC"/>
    <property type="match status" value="1"/>
</dbReference>
<dbReference type="PRINTS" id="PR00364">
    <property type="entry name" value="DISEASERSIST"/>
</dbReference>
<sequence length="567" mass="63654">MPPTKDFAEAAQQWYLDRLYADLAKAKQVCVPHARTGLSDTEKVHLRGLLCGYSPDEIACKLNKTPTGVKPSLTKTLYRYVEQLTGRSPNTLGNWRDVVDWLEAEYKIRSFLVSVPRREDWGDAPDVALFSGRYGDLSSLTKWIVQDGCRLVTIVGMGGMGKTRLGVKVAKEIAQEFEYVIWRSLGDAPTLRELLADLLEFLSYESSELVKDSHSEAIASTAQKISELLKFLQRHRCLVILDDVEMILASGEFAGYCRQGYQDYSQLFQKIGEVPLRSCLLLLSGEKPIAVASLEGPLLPVRCLQLTGLQPESAQEILTDQGLCVTDPGFSELIRRYGGHPAALKIVSTTIVELFKGNILQFLQQSSLIVGDALRNILDRQFARLSELELEIIYALALHSQTVSADELQGQMWRSVSGTELVGALDSLKRRSLIENISEQPGEILFSLPPVMKKYVVNQFIYRFVQNLAIALETQEFKKMGLVRTHALVNRRSSDSGKLIQSRTILTRVRDALLTRFRGEENLEEKLTQLLLDCTENSYSDLGYIKLNLNELLQSLNGYRKGHDQSS</sequence>
<dbReference type="OrthoDB" id="434800at2"/>
<dbReference type="HOGENOM" id="CLU_025923_1_0_3"/>